<organism evidence="2">
    <name type="scientific">uncultured Rubrobacteraceae bacterium</name>
    <dbReference type="NCBI Taxonomy" id="349277"/>
    <lineage>
        <taxon>Bacteria</taxon>
        <taxon>Bacillati</taxon>
        <taxon>Actinomycetota</taxon>
        <taxon>Rubrobacteria</taxon>
        <taxon>Rubrobacterales</taxon>
        <taxon>Rubrobacteraceae</taxon>
        <taxon>environmental samples</taxon>
    </lineage>
</organism>
<accession>A0A6J4PIN7</accession>
<dbReference type="EMBL" id="CADCVB010000040">
    <property type="protein sequence ID" value="CAA9413849.1"/>
    <property type="molecule type" value="Genomic_DNA"/>
</dbReference>
<name>A0A6J4PIN7_9ACTN</name>
<evidence type="ECO:0000313" key="2">
    <source>
        <dbReference type="EMBL" id="CAA9413849.1"/>
    </source>
</evidence>
<dbReference type="AlphaFoldDB" id="A0A6J4PIN7"/>
<feature type="non-terminal residue" evidence="2">
    <location>
        <position position="37"/>
    </location>
</feature>
<evidence type="ECO:0000256" key="1">
    <source>
        <dbReference type="SAM" id="MobiDB-lite"/>
    </source>
</evidence>
<protein>
    <submittedName>
        <fullName evidence="2">Uncharacterized protein</fullName>
    </submittedName>
</protein>
<proteinExistence type="predicted"/>
<sequence>VRSHHDPGGQRDPRGHTPDVLWTNVALADRQQAPETL</sequence>
<feature type="compositionally biased region" description="Basic and acidic residues" evidence="1">
    <location>
        <begin position="1"/>
        <end position="17"/>
    </location>
</feature>
<feature type="non-terminal residue" evidence="2">
    <location>
        <position position="1"/>
    </location>
</feature>
<reference evidence="2" key="1">
    <citation type="submission" date="2020-02" db="EMBL/GenBank/DDBJ databases">
        <authorList>
            <person name="Meier V. D."/>
        </authorList>
    </citation>
    <scope>NUCLEOTIDE SEQUENCE</scope>
    <source>
        <strain evidence="2">AVDCRST_MAG78</strain>
    </source>
</reference>
<feature type="region of interest" description="Disordered" evidence="1">
    <location>
        <begin position="1"/>
        <end position="20"/>
    </location>
</feature>
<gene>
    <name evidence="2" type="ORF">AVDCRST_MAG78-550</name>
</gene>